<dbReference type="Gramene" id="OMERI03G24240.1">
    <property type="protein sequence ID" value="OMERI03G24240.1"/>
    <property type="gene ID" value="OMERI03G24240"/>
</dbReference>
<accession>A0A0E0D3Z2</accession>
<evidence type="ECO:0000313" key="3">
    <source>
        <dbReference type="Proteomes" id="UP000008021"/>
    </source>
</evidence>
<feature type="region of interest" description="Disordered" evidence="1">
    <location>
        <begin position="1"/>
        <end position="52"/>
    </location>
</feature>
<proteinExistence type="predicted"/>
<name>A0A0E0D3Z2_9ORYZ</name>
<dbReference type="HOGENOM" id="CLU_2296196_0_0_1"/>
<sequence length="101" mass="10246">MGRATPIEDGSDDDGRLGGGSGDRLSSGGIEGLGSGGVEGLGSGPTLSASSSSVAGLSLSLSHADLAAVIVAEPRLLCAKVDAITRRSRPFATVPRWRRWR</sequence>
<evidence type="ECO:0000256" key="1">
    <source>
        <dbReference type="SAM" id="MobiDB-lite"/>
    </source>
</evidence>
<dbReference type="Proteomes" id="UP000008021">
    <property type="component" value="Chromosome 3"/>
</dbReference>
<evidence type="ECO:0000313" key="2">
    <source>
        <dbReference type="EnsemblPlants" id="OMERI03G24240.1"/>
    </source>
</evidence>
<keyword evidence="3" id="KW-1185">Reference proteome</keyword>
<organism evidence="2">
    <name type="scientific">Oryza meridionalis</name>
    <dbReference type="NCBI Taxonomy" id="40149"/>
    <lineage>
        <taxon>Eukaryota</taxon>
        <taxon>Viridiplantae</taxon>
        <taxon>Streptophyta</taxon>
        <taxon>Embryophyta</taxon>
        <taxon>Tracheophyta</taxon>
        <taxon>Spermatophyta</taxon>
        <taxon>Magnoliopsida</taxon>
        <taxon>Liliopsida</taxon>
        <taxon>Poales</taxon>
        <taxon>Poaceae</taxon>
        <taxon>BOP clade</taxon>
        <taxon>Oryzoideae</taxon>
        <taxon>Oryzeae</taxon>
        <taxon>Oryzinae</taxon>
        <taxon>Oryza</taxon>
    </lineage>
</organism>
<dbReference type="AlphaFoldDB" id="A0A0E0D3Z2"/>
<dbReference type="EnsemblPlants" id="OMERI03G24240.1">
    <property type="protein sequence ID" value="OMERI03G24240.1"/>
    <property type="gene ID" value="OMERI03G24240"/>
</dbReference>
<feature type="compositionally biased region" description="Gly residues" evidence="1">
    <location>
        <begin position="29"/>
        <end position="43"/>
    </location>
</feature>
<protein>
    <submittedName>
        <fullName evidence="2">Uncharacterized protein</fullName>
    </submittedName>
</protein>
<reference evidence="2" key="2">
    <citation type="submission" date="2018-05" db="EMBL/GenBank/DDBJ databases">
        <title>OmerRS3 (Oryza meridionalis Reference Sequence Version 3).</title>
        <authorList>
            <person name="Zhang J."/>
            <person name="Kudrna D."/>
            <person name="Lee S."/>
            <person name="Talag J."/>
            <person name="Welchert J."/>
            <person name="Wing R.A."/>
        </authorList>
    </citation>
    <scope>NUCLEOTIDE SEQUENCE [LARGE SCALE GENOMIC DNA]</scope>
    <source>
        <strain evidence="2">cv. OR44</strain>
    </source>
</reference>
<reference evidence="2" key="1">
    <citation type="submission" date="2015-04" db="UniProtKB">
        <authorList>
            <consortium name="EnsemblPlants"/>
        </authorList>
    </citation>
    <scope>IDENTIFICATION</scope>
</reference>